<dbReference type="Proteomes" id="UP001596540">
    <property type="component" value="Unassembled WGS sequence"/>
</dbReference>
<dbReference type="PROSITE" id="PS50943">
    <property type="entry name" value="HTH_CROC1"/>
    <property type="match status" value="1"/>
</dbReference>
<dbReference type="EMBL" id="JBHTBH010000006">
    <property type="protein sequence ID" value="MFC7328952.1"/>
    <property type="molecule type" value="Genomic_DNA"/>
</dbReference>
<accession>A0ABW2KIK4</accession>
<dbReference type="Pfam" id="PF13560">
    <property type="entry name" value="HTH_31"/>
    <property type="match status" value="1"/>
</dbReference>
<dbReference type="InterPro" id="IPR001387">
    <property type="entry name" value="Cro/C1-type_HTH"/>
</dbReference>
<organism evidence="2 3">
    <name type="scientific">Marinactinospora rubrisoli</name>
    <dbReference type="NCBI Taxonomy" id="2715399"/>
    <lineage>
        <taxon>Bacteria</taxon>
        <taxon>Bacillati</taxon>
        <taxon>Actinomycetota</taxon>
        <taxon>Actinomycetes</taxon>
        <taxon>Streptosporangiales</taxon>
        <taxon>Nocardiopsidaceae</taxon>
        <taxon>Marinactinospora</taxon>
    </lineage>
</organism>
<evidence type="ECO:0000259" key="1">
    <source>
        <dbReference type="PROSITE" id="PS50943"/>
    </source>
</evidence>
<dbReference type="InterPro" id="IPR010982">
    <property type="entry name" value="Lambda_DNA-bd_dom_sf"/>
</dbReference>
<dbReference type="SMART" id="SM00530">
    <property type="entry name" value="HTH_XRE"/>
    <property type="match status" value="1"/>
</dbReference>
<reference evidence="3" key="1">
    <citation type="journal article" date="2019" name="Int. J. Syst. Evol. Microbiol.">
        <title>The Global Catalogue of Microorganisms (GCM) 10K type strain sequencing project: providing services to taxonomists for standard genome sequencing and annotation.</title>
        <authorList>
            <consortium name="The Broad Institute Genomics Platform"/>
            <consortium name="The Broad Institute Genome Sequencing Center for Infectious Disease"/>
            <person name="Wu L."/>
            <person name="Ma J."/>
        </authorList>
    </citation>
    <scope>NUCLEOTIDE SEQUENCE [LARGE SCALE GENOMIC DNA]</scope>
    <source>
        <strain evidence="3">CGMCC 4.7382</strain>
    </source>
</reference>
<name>A0ABW2KIK4_9ACTN</name>
<dbReference type="Pfam" id="PF19054">
    <property type="entry name" value="DUF5753"/>
    <property type="match status" value="1"/>
</dbReference>
<evidence type="ECO:0000313" key="3">
    <source>
        <dbReference type="Proteomes" id="UP001596540"/>
    </source>
</evidence>
<comment type="caution">
    <text evidence="2">The sequence shown here is derived from an EMBL/GenBank/DDBJ whole genome shotgun (WGS) entry which is preliminary data.</text>
</comment>
<proteinExistence type="predicted"/>
<dbReference type="Gene3D" id="1.10.260.40">
    <property type="entry name" value="lambda repressor-like DNA-binding domains"/>
    <property type="match status" value="1"/>
</dbReference>
<dbReference type="InterPro" id="IPR043917">
    <property type="entry name" value="DUF5753"/>
</dbReference>
<dbReference type="CDD" id="cd00093">
    <property type="entry name" value="HTH_XRE"/>
    <property type="match status" value="1"/>
</dbReference>
<protein>
    <submittedName>
        <fullName evidence="2">Helix-turn-helix domain-containing protein</fullName>
    </submittedName>
</protein>
<feature type="domain" description="HTH cro/C1-type" evidence="1">
    <location>
        <begin position="16"/>
        <end position="69"/>
    </location>
</feature>
<keyword evidence="3" id="KW-1185">Reference proteome</keyword>
<sequence length="272" mass="30130">MVKNSNGVALKFGRTLHQTRRLAGMTQERLAREVGVSSSHLSNIECGHRFPPPYLVVSMDQALETGGRLLRLWEQLSDSGRPAWLTALADLEREATTILDCQTTLFPGLLQTEEYAQTVLKASVPWASGDQIVKGVESRLERGRRFADSESPRLWTVLDEMIVKRCIGSPEIMRNQIAWVVELVERGRVTVQIIPMATPNHPGLSGPFRVISAPANPDVVYAESLHSGQIIDEPTHVANYRLLYGVLQAVALSPSQSLSLLRKELEGLQDDS</sequence>
<evidence type="ECO:0000313" key="2">
    <source>
        <dbReference type="EMBL" id="MFC7328952.1"/>
    </source>
</evidence>
<gene>
    <name evidence="2" type="ORF">ACFQRF_14495</name>
</gene>
<dbReference type="RefSeq" id="WP_379871603.1">
    <property type="nucleotide sequence ID" value="NZ_JBHTBH010000006.1"/>
</dbReference>
<dbReference type="SUPFAM" id="SSF47413">
    <property type="entry name" value="lambda repressor-like DNA-binding domains"/>
    <property type="match status" value="1"/>
</dbReference>